<evidence type="ECO:0000256" key="6">
    <source>
        <dbReference type="SAM" id="MobiDB-lite"/>
    </source>
</evidence>
<dbReference type="PROSITE" id="PS00059">
    <property type="entry name" value="ADH_ZINC"/>
    <property type="match status" value="1"/>
</dbReference>
<feature type="domain" description="Alcohol dehydrogenase-like C-terminal" evidence="7">
    <location>
        <begin position="186"/>
        <end position="310"/>
    </location>
</feature>
<evidence type="ECO:0000256" key="5">
    <source>
        <dbReference type="RuleBase" id="RU361277"/>
    </source>
</evidence>
<evidence type="ECO:0000313" key="10">
    <source>
        <dbReference type="Proteomes" id="UP000603453"/>
    </source>
</evidence>
<dbReference type="Gene3D" id="3.40.50.720">
    <property type="entry name" value="NAD(P)-binding Rossmann-like Domain"/>
    <property type="match status" value="1"/>
</dbReference>
<dbReference type="InterPro" id="IPR011032">
    <property type="entry name" value="GroES-like_sf"/>
</dbReference>
<feature type="compositionally biased region" description="Basic and acidic residues" evidence="6">
    <location>
        <begin position="345"/>
        <end position="354"/>
    </location>
</feature>
<evidence type="ECO:0000259" key="7">
    <source>
        <dbReference type="Pfam" id="PF00107"/>
    </source>
</evidence>
<evidence type="ECO:0000313" key="9">
    <source>
        <dbReference type="EMBL" id="KAG2212378.1"/>
    </source>
</evidence>
<evidence type="ECO:0000256" key="4">
    <source>
        <dbReference type="ARBA" id="ARBA00023002"/>
    </source>
</evidence>
<evidence type="ECO:0000256" key="1">
    <source>
        <dbReference type="ARBA" id="ARBA00001947"/>
    </source>
</evidence>
<dbReference type="InterPro" id="IPR013149">
    <property type="entry name" value="ADH-like_C"/>
</dbReference>
<feature type="compositionally biased region" description="Polar residues" evidence="6">
    <location>
        <begin position="416"/>
        <end position="441"/>
    </location>
</feature>
<keyword evidence="10" id="KW-1185">Reference proteome</keyword>
<dbReference type="EMBL" id="JAEPRD010000006">
    <property type="protein sequence ID" value="KAG2212378.1"/>
    <property type="molecule type" value="Genomic_DNA"/>
</dbReference>
<dbReference type="Proteomes" id="UP000603453">
    <property type="component" value="Unassembled WGS sequence"/>
</dbReference>
<feature type="compositionally biased region" description="Basic and acidic residues" evidence="6">
    <location>
        <begin position="390"/>
        <end position="408"/>
    </location>
</feature>
<dbReference type="OrthoDB" id="1879366at2759"/>
<feature type="region of interest" description="Disordered" evidence="6">
    <location>
        <begin position="337"/>
        <end position="441"/>
    </location>
</feature>
<proteinExistence type="inferred from homology"/>
<dbReference type="InterPro" id="IPR002328">
    <property type="entry name" value="ADH_Zn_CS"/>
</dbReference>
<dbReference type="Pfam" id="PF08240">
    <property type="entry name" value="ADH_N"/>
    <property type="match status" value="1"/>
</dbReference>
<feature type="compositionally biased region" description="Acidic residues" evidence="6">
    <location>
        <begin position="361"/>
        <end position="370"/>
    </location>
</feature>
<dbReference type="InterPro" id="IPR047109">
    <property type="entry name" value="CAD-like"/>
</dbReference>
<name>A0A8H7VDD6_9FUNG</name>
<dbReference type="Gene3D" id="3.90.180.10">
    <property type="entry name" value="Medium-chain alcohol dehydrogenases, catalytic domain"/>
    <property type="match status" value="1"/>
</dbReference>
<dbReference type="CDD" id="cd05283">
    <property type="entry name" value="CAD1"/>
    <property type="match status" value="1"/>
</dbReference>
<dbReference type="InterPro" id="IPR036291">
    <property type="entry name" value="NAD(P)-bd_dom_sf"/>
</dbReference>
<dbReference type="PANTHER" id="PTHR42683">
    <property type="entry name" value="ALDEHYDE REDUCTASE"/>
    <property type="match status" value="1"/>
</dbReference>
<dbReference type="AlphaFoldDB" id="A0A8H7VDD6"/>
<dbReference type="GO" id="GO:0008270">
    <property type="term" value="F:zinc ion binding"/>
    <property type="evidence" value="ECO:0007669"/>
    <property type="project" value="InterPro"/>
</dbReference>
<dbReference type="SUPFAM" id="SSF50129">
    <property type="entry name" value="GroES-like"/>
    <property type="match status" value="1"/>
</dbReference>
<evidence type="ECO:0000259" key="8">
    <source>
        <dbReference type="Pfam" id="PF08240"/>
    </source>
</evidence>
<feature type="compositionally biased region" description="Acidic residues" evidence="6">
    <location>
        <begin position="378"/>
        <end position="389"/>
    </location>
</feature>
<comment type="similarity">
    <text evidence="5">Belongs to the zinc-containing alcohol dehydrogenase family.</text>
</comment>
<keyword evidence="4" id="KW-0560">Oxidoreductase</keyword>
<accession>A0A8H7VDD6</accession>
<comment type="caution">
    <text evidence="9">The sequence shown here is derived from an EMBL/GenBank/DDBJ whole genome shotgun (WGS) entry which is preliminary data.</text>
</comment>
<keyword evidence="2 5" id="KW-0479">Metal-binding</keyword>
<protein>
    <submittedName>
        <fullName evidence="9">Uncharacterized protein</fullName>
    </submittedName>
</protein>
<keyword evidence="3 5" id="KW-0862">Zinc</keyword>
<dbReference type="GO" id="GO:0016616">
    <property type="term" value="F:oxidoreductase activity, acting on the CH-OH group of donors, NAD or NADP as acceptor"/>
    <property type="evidence" value="ECO:0007669"/>
    <property type="project" value="InterPro"/>
</dbReference>
<evidence type="ECO:0000256" key="2">
    <source>
        <dbReference type="ARBA" id="ARBA00022723"/>
    </source>
</evidence>
<dbReference type="InterPro" id="IPR013154">
    <property type="entry name" value="ADH-like_N"/>
</dbReference>
<dbReference type="Pfam" id="PF00107">
    <property type="entry name" value="ADH_zinc_N"/>
    <property type="match status" value="1"/>
</dbReference>
<dbReference type="SUPFAM" id="SSF51735">
    <property type="entry name" value="NAD(P)-binding Rossmann-fold domains"/>
    <property type="match status" value="1"/>
</dbReference>
<gene>
    <name evidence="9" type="ORF">INT47_001739</name>
</gene>
<feature type="domain" description="Alcohol dehydrogenase-like N-terminal" evidence="8">
    <location>
        <begin position="30"/>
        <end position="147"/>
    </location>
</feature>
<comment type="cofactor">
    <cofactor evidence="1 5">
        <name>Zn(2+)</name>
        <dbReference type="ChEBI" id="CHEBI:29105"/>
    </cofactor>
</comment>
<evidence type="ECO:0000256" key="3">
    <source>
        <dbReference type="ARBA" id="ARBA00022833"/>
    </source>
</evidence>
<reference evidence="9" key="1">
    <citation type="submission" date="2020-12" db="EMBL/GenBank/DDBJ databases">
        <title>Metabolic potential, ecology and presence of endohyphal bacteria is reflected in genomic diversity of Mucoromycotina.</title>
        <authorList>
            <person name="Muszewska A."/>
            <person name="Okrasinska A."/>
            <person name="Steczkiewicz K."/>
            <person name="Drgas O."/>
            <person name="Orlowska M."/>
            <person name="Perlinska-Lenart U."/>
            <person name="Aleksandrzak-Piekarczyk T."/>
            <person name="Szatraj K."/>
            <person name="Zielenkiewicz U."/>
            <person name="Pilsyk S."/>
            <person name="Malc E."/>
            <person name="Mieczkowski P."/>
            <person name="Kruszewska J.S."/>
            <person name="Biernat P."/>
            <person name="Pawlowska J."/>
        </authorList>
    </citation>
    <scope>NUCLEOTIDE SEQUENCE</scope>
    <source>
        <strain evidence="9">WA0000017839</strain>
    </source>
</reference>
<organism evidence="9 10">
    <name type="scientific">Mucor saturninus</name>
    <dbReference type="NCBI Taxonomy" id="64648"/>
    <lineage>
        <taxon>Eukaryota</taxon>
        <taxon>Fungi</taxon>
        <taxon>Fungi incertae sedis</taxon>
        <taxon>Mucoromycota</taxon>
        <taxon>Mucoromycotina</taxon>
        <taxon>Mucoromycetes</taxon>
        <taxon>Mucorales</taxon>
        <taxon>Mucorineae</taxon>
        <taxon>Mucoraceae</taxon>
        <taxon>Mucor</taxon>
    </lineage>
</organism>
<sequence length="441" mass="48760">MSDTFIGWACTAKDKPLIQMELNLRGWDDNCVELDVTHCGMCGTDMHALDEDWGPTDFPCVVGHEIVGIVTRIGRNVTNLTVGDRGGVGPFAHSCHKCQTCLEGHENICENGFIGTYNANWDNGDKTYGGFANKWRGDYRWAFKVPDSMASEDAASFFCAGITSYAPLRNNGVNEKSVVGVLGIGGLGHFGILFAKAMGATVIALSHNDKKRNVCNELGCDDFINVSNKSEMAKYRKKLTHILGTGSGEDFKWEPYFDLLRVNGIFMNVNSPGGNLPEFNAINFVLSQVSISGSAGGSPTDMEHMLEFAAEKKIKPWQVTHGPAQKVGNMRISRKHFKRKTVKQCNEDSKREGDSYSDFSSTDEETESDIELSNTTIEIEDLTDEDDEGRMDPLHVRELQDRQAREMQAHVASRQPDISSNAGNNAKQIYNSNPQQRGLNH</sequence>
<dbReference type="FunFam" id="3.40.50.720:FF:000022">
    <property type="entry name" value="Cinnamyl alcohol dehydrogenase"/>
    <property type="match status" value="1"/>
</dbReference>